<dbReference type="EMBL" id="GBRH01184382">
    <property type="protein sequence ID" value="JAE13514.1"/>
    <property type="molecule type" value="Transcribed_RNA"/>
</dbReference>
<name>A0A0A9FQH2_ARUDO</name>
<organism evidence="1">
    <name type="scientific">Arundo donax</name>
    <name type="common">Giant reed</name>
    <name type="synonym">Donax arundinaceus</name>
    <dbReference type="NCBI Taxonomy" id="35708"/>
    <lineage>
        <taxon>Eukaryota</taxon>
        <taxon>Viridiplantae</taxon>
        <taxon>Streptophyta</taxon>
        <taxon>Embryophyta</taxon>
        <taxon>Tracheophyta</taxon>
        <taxon>Spermatophyta</taxon>
        <taxon>Magnoliopsida</taxon>
        <taxon>Liliopsida</taxon>
        <taxon>Poales</taxon>
        <taxon>Poaceae</taxon>
        <taxon>PACMAD clade</taxon>
        <taxon>Arundinoideae</taxon>
        <taxon>Arundineae</taxon>
        <taxon>Arundo</taxon>
    </lineage>
</organism>
<dbReference type="AlphaFoldDB" id="A0A0A9FQH2"/>
<sequence>MFVLMPHEQKLTSSEGVLCHPLHPLKHQNLPNSCYHHASQPRH</sequence>
<reference evidence="1" key="2">
    <citation type="journal article" date="2015" name="Data Brief">
        <title>Shoot transcriptome of the giant reed, Arundo donax.</title>
        <authorList>
            <person name="Barrero R.A."/>
            <person name="Guerrero F.D."/>
            <person name="Moolhuijzen P."/>
            <person name="Goolsby J.A."/>
            <person name="Tidwell J."/>
            <person name="Bellgard S.E."/>
            <person name="Bellgard M.I."/>
        </authorList>
    </citation>
    <scope>NUCLEOTIDE SEQUENCE</scope>
    <source>
        <tissue evidence="1">Shoot tissue taken approximately 20 cm above the soil surface</tissue>
    </source>
</reference>
<evidence type="ECO:0000313" key="1">
    <source>
        <dbReference type="EMBL" id="JAE13514.1"/>
    </source>
</evidence>
<proteinExistence type="predicted"/>
<accession>A0A0A9FQH2</accession>
<protein>
    <submittedName>
        <fullName evidence="1">Uncharacterized protein</fullName>
    </submittedName>
</protein>
<reference evidence="1" key="1">
    <citation type="submission" date="2014-09" db="EMBL/GenBank/DDBJ databases">
        <authorList>
            <person name="Magalhaes I.L.F."/>
            <person name="Oliveira U."/>
            <person name="Santos F.R."/>
            <person name="Vidigal T.H.D.A."/>
            <person name="Brescovit A.D."/>
            <person name="Santos A.J."/>
        </authorList>
    </citation>
    <scope>NUCLEOTIDE SEQUENCE</scope>
    <source>
        <tissue evidence="1">Shoot tissue taken approximately 20 cm above the soil surface</tissue>
    </source>
</reference>